<name>A0AAI9DJG9_PLUGE</name>
<reference evidence="1" key="1">
    <citation type="submission" date="2024-02" db="EMBL/GenBank/DDBJ databases">
        <authorList>
            <consortium name="Clinical and Environmental Microbiology Branch: Whole genome sequencing antimicrobial resistance pathogens in the healthcare setting"/>
        </authorList>
    </citation>
    <scope>NUCLEOTIDE SEQUENCE</scope>
    <source>
        <strain evidence="1">2021DK-00143</strain>
    </source>
</reference>
<accession>A0AAI9DJG9</accession>
<dbReference type="RefSeq" id="WP_196302391.1">
    <property type="nucleotide sequence ID" value="NZ_JAEOAR010000024.1"/>
</dbReference>
<evidence type="ECO:0000313" key="1">
    <source>
        <dbReference type="EMBL" id="EML1470870.1"/>
    </source>
</evidence>
<proteinExistence type="predicted"/>
<comment type="caution">
    <text evidence="1">The sequence shown here is derived from an EMBL/GenBank/DDBJ whole genome shotgun (WGS) entry which is preliminary data.</text>
</comment>
<protein>
    <submittedName>
        <fullName evidence="1">Uncharacterized protein</fullName>
    </submittedName>
</protein>
<dbReference type="EMBL" id="ABLOKC030000006">
    <property type="protein sequence ID" value="EML1470870.1"/>
    <property type="molecule type" value="Genomic_DNA"/>
</dbReference>
<dbReference type="AlphaFoldDB" id="A0AAI9DJG9"/>
<gene>
    <name evidence="1" type="ORF">QEG54_001574</name>
</gene>
<organism evidence="1">
    <name type="scientific">Pluralibacter gergoviae</name>
    <name type="common">Enterobacter gergoviae</name>
    <dbReference type="NCBI Taxonomy" id="61647"/>
    <lineage>
        <taxon>Bacteria</taxon>
        <taxon>Pseudomonadati</taxon>
        <taxon>Pseudomonadota</taxon>
        <taxon>Gammaproteobacteria</taxon>
        <taxon>Enterobacterales</taxon>
        <taxon>Enterobacteriaceae</taxon>
        <taxon>Pluralibacter</taxon>
    </lineage>
</organism>
<sequence>MTVTRVLEAMRSSDIPVRDDRLRTLSGHPTPAAPWGRSEAYSRTWHLPCDDERYTYARLTALPRDAPLHFDVELAHRQK</sequence>